<sequence>MAEAEPLLLRVDQAGPRYNEALQTAVAACAADTAGQTCYICLEGAADEGLVRGCSCRGGNGFVHVSCLVRAAQVAVERGGGPGWRRWDTCGLCEQEYYGDVLCALGWACWKTYVGRPETDEIRELAMMQLGNGLHATGNDEDARSVREAELSMIRRLGAPEDDLLVAQTNLACTYQELGRLEEALNAFRDVYSRRLELNGEEHVETLRAANNYANSLNKLQHFEEAKLLLCKTMPVVRRVLGESNELTLKMRWLSAEALYRDPSATLDDLREAVTTLEEIERTARRVLGGAHPLTAATEARLQLARAVLRARERAAPGDVSSVCEGVAAMMTPGDA</sequence>
<dbReference type="InterPro" id="IPR011016">
    <property type="entry name" value="Znf_RING-CH"/>
</dbReference>
<evidence type="ECO:0000313" key="5">
    <source>
        <dbReference type="EMBL" id="CAH0373064.1"/>
    </source>
</evidence>
<evidence type="ECO:0000256" key="3">
    <source>
        <dbReference type="ARBA" id="ARBA00022833"/>
    </source>
</evidence>
<dbReference type="Gene3D" id="1.25.40.10">
    <property type="entry name" value="Tetratricopeptide repeat domain"/>
    <property type="match status" value="1"/>
</dbReference>
<evidence type="ECO:0000256" key="2">
    <source>
        <dbReference type="ARBA" id="ARBA00022771"/>
    </source>
</evidence>
<feature type="domain" description="RING-CH-type" evidence="4">
    <location>
        <begin position="30"/>
        <end position="100"/>
    </location>
</feature>
<organism evidence="5 6">
    <name type="scientific">Pelagomonas calceolata</name>
    <dbReference type="NCBI Taxonomy" id="35677"/>
    <lineage>
        <taxon>Eukaryota</taxon>
        <taxon>Sar</taxon>
        <taxon>Stramenopiles</taxon>
        <taxon>Ochrophyta</taxon>
        <taxon>Pelagophyceae</taxon>
        <taxon>Pelagomonadales</taxon>
        <taxon>Pelagomonadaceae</taxon>
        <taxon>Pelagomonas</taxon>
    </lineage>
</organism>
<proteinExistence type="predicted"/>
<dbReference type="Gene3D" id="3.30.40.10">
    <property type="entry name" value="Zinc/RING finger domain, C3HC4 (zinc finger)"/>
    <property type="match status" value="1"/>
</dbReference>
<dbReference type="SUPFAM" id="SSF48452">
    <property type="entry name" value="TPR-like"/>
    <property type="match status" value="1"/>
</dbReference>
<dbReference type="InterPro" id="IPR013083">
    <property type="entry name" value="Znf_RING/FYVE/PHD"/>
</dbReference>
<comment type="caution">
    <text evidence="5">The sequence shown here is derived from an EMBL/GenBank/DDBJ whole genome shotgun (WGS) entry which is preliminary data.</text>
</comment>
<dbReference type="Pfam" id="PF13424">
    <property type="entry name" value="TPR_12"/>
    <property type="match status" value="1"/>
</dbReference>
<dbReference type="SMART" id="SM00744">
    <property type="entry name" value="RINGv"/>
    <property type="match status" value="1"/>
</dbReference>
<keyword evidence="3" id="KW-0862">Zinc</keyword>
<dbReference type="AlphaFoldDB" id="A0A8J2SU10"/>
<gene>
    <name evidence="5" type="ORF">PECAL_4P02350</name>
</gene>
<dbReference type="SUPFAM" id="SSF57850">
    <property type="entry name" value="RING/U-box"/>
    <property type="match status" value="1"/>
</dbReference>
<reference evidence="5" key="1">
    <citation type="submission" date="2021-11" db="EMBL/GenBank/DDBJ databases">
        <authorList>
            <consortium name="Genoscope - CEA"/>
            <person name="William W."/>
        </authorList>
    </citation>
    <scope>NUCLEOTIDE SEQUENCE</scope>
</reference>
<accession>A0A8J2SU10</accession>
<keyword evidence="6" id="KW-1185">Reference proteome</keyword>
<dbReference type="PANTHER" id="PTHR46082">
    <property type="entry name" value="ATP/GTP-BINDING PROTEIN-RELATED"/>
    <property type="match status" value="1"/>
</dbReference>
<name>A0A8J2SU10_9STRA</name>
<dbReference type="EMBL" id="CAKKNE010000004">
    <property type="protein sequence ID" value="CAH0373064.1"/>
    <property type="molecule type" value="Genomic_DNA"/>
</dbReference>
<dbReference type="OrthoDB" id="5986190at2759"/>
<evidence type="ECO:0000313" key="6">
    <source>
        <dbReference type="Proteomes" id="UP000789595"/>
    </source>
</evidence>
<dbReference type="Pfam" id="PF12906">
    <property type="entry name" value="RINGv"/>
    <property type="match status" value="1"/>
</dbReference>
<keyword evidence="1" id="KW-0479">Metal-binding</keyword>
<dbReference type="InterPro" id="IPR053137">
    <property type="entry name" value="NLR-like"/>
</dbReference>
<dbReference type="InterPro" id="IPR011990">
    <property type="entry name" value="TPR-like_helical_dom_sf"/>
</dbReference>
<evidence type="ECO:0000256" key="1">
    <source>
        <dbReference type="ARBA" id="ARBA00022723"/>
    </source>
</evidence>
<evidence type="ECO:0000259" key="4">
    <source>
        <dbReference type="PROSITE" id="PS51292"/>
    </source>
</evidence>
<protein>
    <recommendedName>
        <fullName evidence="4">RING-CH-type domain-containing protein</fullName>
    </recommendedName>
</protein>
<dbReference type="PROSITE" id="PS51292">
    <property type="entry name" value="ZF_RING_CH"/>
    <property type="match status" value="1"/>
</dbReference>
<dbReference type="PANTHER" id="PTHR46082:SF6">
    <property type="entry name" value="AAA+ ATPASE DOMAIN-CONTAINING PROTEIN-RELATED"/>
    <property type="match status" value="1"/>
</dbReference>
<dbReference type="Proteomes" id="UP000789595">
    <property type="component" value="Unassembled WGS sequence"/>
</dbReference>
<keyword evidence="2" id="KW-0863">Zinc-finger</keyword>
<dbReference type="GO" id="GO:0008270">
    <property type="term" value="F:zinc ion binding"/>
    <property type="evidence" value="ECO:0007669"/>
    <property type="project" value="UniProtKB-KW"/>
</dbReference>